<protein>
    <recommendedName>
        <fullName evidence="4">Enoyl reductase (ER) domain-containing protein</fullName>
    </recommendedName>
</protein>
<reference evidence="5 6" key="1">
    <citation type="journal article" date="2023" name="G3 (Bethesda)">
        <title>A chromosome-level genome assembly of Zasmidium syzygii isolated from banana leaves.</title>
        <authorList>
            <person name="van Westerhoven A.C."/>
            <person name="Mehrabi R."/>
            <person name="Talebi R."/>
            <person name="Steentjes M.B.F."/>
            <person name="Corcolon B."/>
            <person name="Chong P.A."/>
            <person name="Kema G.H.J."/>
            <person name="Seidl M.F."/>
        </authorList>
    </citation>
    <scope>NUCLEOTIDE SEQUENCE [LARGE SCALE GENOMIC DNA]</scope>
    <source>
        <strain evidence="5 6">P124</strain>
    </source>
</reference>
<keyword evidence="3" id="KW-0560">Oxidoreductase</keyword>
<dbReference type="Gene3D" id="3.90.180.10">
    <property type="entry name" value="Medium-chain alcohol dehydrogenases, catalytic domain"/>
    <property type="match status" value="1"/>
</dbReference>
<proteinExistence type="inferred from homology"/>
<organism evidence="5 6">
    <name type="scientific">Zasmidium cellare</name>
    <name type="common">Wine cellar mold</name>
    <name type="synonym">Racodium cellare</name>
    <dbReference type="NCBI Taxonomy" id="395010"/>
    <lineage>
        <taxon>Eukaryota</taxon>
        <taxon>Fungi</taxon>
        <taxon>Dikarya</taxon>
        <taxon>Ascomycota</taxon>
        <taxon>Pezizomycotina</taxon>
        <taxon>Dothideomycetes</taxon>
        <taxon>Dothideomycetidae</taxon>
        <taxon>Mycosphaerellales</taxon>
        <taxon>Mycosphaerellaceae</taxon>
        <taxon>Zasmidium</taxon>
    </lineage>
</organism>
<name>A0ABR0E7B8_ZASCE</name>
<dbReference type="Pfam" id="PF08240">
    <property type="entry name" value="ADH_N"/>
    <property type="match status" value="1"/>
</dbReference>
<dbReference type="SMART" id="SM00829">
    <property type="entry name" value="PKS_ER"/>
    <property type="match status" value="1"/>
</dbReference>
<feature type="domain" description="Enoyl reductase (ER)" evidence="4">
    <location>
        <begin position="18"/>
        <end position="348"/>
    </location>
</feature>
<dbReference type="InterPro" id="IPR013154">
    <property type="entry name" value="ADH-like_N"/>
</dbReference>
<dbReference type="Pfam" id="PF00107">
    <property type="entry name" value="ADH_zinc_N"/>
    <property type="match status" value="1"/>
</dbReference>
<dbReference type="InterPro" id="IPR047122">
    <property type="entry name" value="Trans-enoyl_RdTase-like"/>
</dbReference>
<dbReference type="CDD" id="cd08249">
    <property type="entry name" value="enoyl_reductase_like"/>
    <property type="match status" value="1"/>
</dbReference>
<dbReference type="InterPro" id="IPR013149">
    <property type="entry name" value="ADH-like_C"/>
</dbReference>
<dbReference type="Proteomes" id="UP001305779">
    <property type="component" value="Unassembled WGS sequence"/>
</dbReference>
<evidence type="ECO:0000256" key="3">
    <source>
        <dbReference type="ARBA" id="ARBA00023002"/>
    </source>
</evidence>
<evidence type="ECO:0000256" key="1">
    <source>
        <dbReference type="ARBA" id="ARBA00008072"/>
    </source>
</evidence>
<dbReference type="InterPro" id="IPR020843">
    <property type="entry name" value="ER"/>
</dbReference>
<evidence type="ECO:0000259" key="4">
    <source>
        <dbReference type="SMART" id="SM00829"/>
    </source>
</evidence>
<evidence type="ECO:0000313" key="6">
    <source>
        <dbReference type="Proteomes" id="UP001305779"/>
    </source>
</evidence>
<dbReference type="InterPro" id="IPR011032">
    <property type="entry name" value="GroES-like_sf"/>
</dbReference>
<evidence type="ECO:0000313" key="5">
    <source>
        <dbReference type="EMBL" id="KAK4497304.1"/>
    </source>
</evidence>
<accession>A0ABR0E7B8</accession>
<keyword evidence="6" id="KW-1185">Reference proteome</keyword>
<dbReference type="PANTHER" id="PTHR45348">
    <property type="entry name" value="HYPOTHETICAL OXIDOREDUCTASE (EUROFUNG)"/>
    <property type="match status" value="1"/>
</dbReference>
<comment type="caution">
    <text evidence="5">The sequence shown here is derived from an EMBL/GenBank/DDBJ whole genome shotgun (WGS) entry which is preliminary data.</text>
</comment>
<gene>
    <name evidence="5" type="ORF">PRZ48_011754</name>
</gene>
<dbReference type="EMBL" id="JAXOVC010000009">
    <property type="protein sequence ID" value="KAK4497304.1"/>
    <property type="molecule type" value="Genomic_DNA"/>
</dbReference>
<sequence length="364" mass="38767">MSQVPATMQAIIINGNKATVSKIAVPKNRPTYALCKVDSVALNPTDWKHIKDSRAAPNGISGCDFAGTVVEVGSEVKKSLKPGDRVAGVCHGGNLSNPEDGAFGEYCVAKGDLLVKIPDSLSFEDASTFPLGVSTVGQGLFQKALKLNLPTNPTKSGETVLIYGGSSATGSLAIQFAKVAGYRVITTCSPHNNDFVKGLGVDAVYDYKDPNCGKNINKDTNNSLKLVWDTISLPSSAKICEEALSSDGSGAKYGTILGQKLPERKDVESKTTLMYTIFNEAFSKAGRDTPAIPEDFEFAKEIFDITEKLLAEGNLKTHPAKVGPKGLEGVLQGMEDMKNEKVSGAKLVYRVKETPQDTNAAKEL</sequence>
<dbReference type="Gene3D" id="3.40.50.720">
    <property type="entry name" value="NAD(P)-binding Rossmann-like Domain"/>
    <property type="match status" value="1"/>
</dbReference>
<evidence type="ECO:0000256" key="2">
    <source>
        <dbReference type="ARBA" id="ARBA00011245"/>
    </source>
</evidence>
<comment type="subunit">
    <text evidence="2">Monomer.</text>
</comment>
<dbReference type="SUPFAM" id="SSF50129">
    <property type="entry name" value="GroES-like"/>
    <property type="match status" value="1"/>
</dbReference>
<dbReference type="PANTHER" id="PTHR45348:SF2">
    <property type="entry name" value="ZINC-TYPE ALCOHOL DEHYDROGENASE-LIKE PROTEIN C2E1P3.01"/>
    <property type="match status" value="1"/>
</dbReference>
<dbReference type="InterPro" id="IPR036291">
    <property type="entry name" value="NAD(P)-bd_dom_sf"/>
</dbReference>
<dbReference type="SUPFAM" id="SSF51735">
    <property type="entry name" value="NAD(P)-binding Rossmann-fold domains"/>
    <property type="match status" value="1"/>
</dbReference>
<comment type="similarity">
    <text evidence="1">Belongs to the zinc-containing alcohol dehydrogenase family.</text>
</comment>